<reference evidence="2 3" key="1">
    <citation type="submission" date="2020-01" db="EMBL/GenBank/DDBJ databases">
        <authorList>
            <person name="Liu G."/>
            <person name="Liu B."/>
        </authorList>
    </citation>
    <scope>NUCLEOTIDE SEQUENCE [LARGE SCALE GENOMIC DNA]</scope>
    <source>
        <strain evidence="2 3">FJAT-51161</strain>
    </source>
</reference>
<evidence type="ECO:0000313" key="3">
    <source>
        <dbReference type="Proteomes" id="UP000596049"/>
    </source>
</evidence>
<feature type="compositionally biased region" description="Polar residues" evidence="1">
    <location>
        <begin position="30"/>
        <end position="39"/>
    </location>
</feature>
<evidence type="ECO:0000256" key="1">
    <source>
        <dbReference type="SAM" id="MobiDB-lite"/>
    </source>
</evidence>
<evidence type="ECO:0000313" key="2">
    <source>
        <dbReference type="EMBL" id="QQP14140.1"/>
    </source>
</evidence>
<protein>
    <recommendedName>
        <fullName evidence="4">Peptidase M10 metallopeptidase domain-containing protein</fullName>
    </recommendedName>
</protein>
<dbReference type="Proteomes" id="UP000596049">
    <property type="component" value="Chromosome"/>
</dbReference>
<organism evidence="2 3">
    <name type="scientific">Lysinibacillus agricola</name>
    <dbReference type="NCBI Taxonomy" id="2590012"/>
    <lineage>
        <taxon>Bacteria</taxon>
        <taxon>Bacillati</taxon>
        <taxon>Bacillota</taxon>
        <taxon>Bacilli</taxon>
        <taxon>Bacillales</taxon>
        <taxon>Bacillaceae</taxon>
        <taxon>Lysinibacillus</taxon>
    </lineage>
</organism>
<accession>A0ABX7AWL0</accession>
<feature type="region of interest" description="Disordered" evidence="1">
    <location>
        <begin position="25"/>
        <end position="51"/>
    </location>
</feature>
<sequence length="51" mass="5394">MNNYRMEYSGVVSNAVHEIGHSLKLVHPGQGTQSKTSVPSGKKAVSIGPQS</sequence>
<dbReference type="RefSeq" id="WP_158002991.1">
    <property type="nucleotide sequence ID" value="NZ_CP067341.1"/>
</dbReference>
<keyword evidence="3" id="KW-1185">Reference proteome</keyword>
<evidence type="ECO:0008006" key="4">
    <source>
        <dbReference type="Google" id="ProtNLM"/>
    </source>
</evidence>
<name>A0ABX7AWL0_9BACI</name>
<dbReference type="EMBL" id="CP067341">
    <property type="protein sequence ID" value="QQP14140.1"/>
    <property type="molecule type" value="Genomic_DNA"/>
</dbReference>
<proteinExistence type="predicted"/>
<gene>
    <name evidence="2" type="ORF">FJQ98_09030</name>
</gene>